<keyword evidence="5" id="KW-1015">Disulfide bond</keyword>
<dbReference type="EMBL" id="HBEC01029724">
    <property type="protein sequence ID" value="CAD8296854.1"/>
    <property type="molecule type" value="Transcribed_RNA"/>
</dbReference>
<keyword evidence="3 6" id="KW-0274">FAD</keyword>
<evidence type="ECO:0000256" key="7">
    <source>
        <dbReference type="SAM" id="MobiDB-lite"/>
    </source>
</evidence>
<dbReference type="GO" id="GO:0050660">
    <property type="term" value="F:flavin adenine dinucleotide binding"/>
    <property type="evidence" value="ECO:0007669"/>
    <property type="project" value="TreeGrafter"/>
</dbReference>
<proteinExistence type="predicted"/>
<evidence type="ECO:0000259" key="8">
    <source>
        <dbReference type="PROSITE" id="PS51324"/>
    </source>
</evidence>
<dbReference type="EC" id="1.8.3.2" evidence="6"/>
<name>A0A7R9VKP3_9CHLO</name>
<feature type="compositionally biased region" description="Low complexity" evidence="7">
    <location>
        <begin position="30"/>
        <end position="41"/>
    </location>
</feature>
<dbReference type="PROSITE" id="PS51324">
    <property type="entry name" value="ERV_ALR"/>
    <property type="match status" value="1"/>
</dbReference>
<accession>A0A7R9VKP3</accession>
<dbReference type="GO" id="GO:0016971">
    <property type="term" value="F:flavin-dependent sulfhydryl oxidase activity"/>
    <property type="evidence" value="ECO:0007669"/>
    <property type="project" value="InterPro"/>
</dbReference>
<dbReference type="AlphaFoldDB" id="A0A7R9VKP3"/>
<organism evidence="9">
    <name type="scientific">Chlamydomonas euryale</name>
    <dbReference type="NCBI Taxonomy" id="1486919"/>
    <lineage>
        <taxon>Eukaryota</taxon>
        <taxon>Viridiplantae</taxon>
        <taxon>Chlorophyta</taxon>
        <taxon>core chlorophytes</taxon>
        <taxon>Chlorophyceae</taxon>
        <taxon>CS clade</taxon>
        <taxon>Chlamydomonadales</taxon>
        <taxon>Chlamydomonadaceae</taxon>
        <taxon>Chlamydomonas</taxon>
    </lineage>
</organism>
<feature type="domain" description="ERV/ALR sulfhydryl oxidase" evidence="8">
    <location>
        <begin position="282"/>
        <end position="384"/>
    </location>
</feature>
<comment type="catalytic activity">
    <reaction evidence="6">
        <text>2 R'C(R)SH + O2 = R'C(R)S-S(R)CR' + H2O2</text>
        <dbReference type="Rhea" id="RHEA:17357"/>
        <dbReference type="ChEBI" id="CHEBI:15379"/>
        <dbReference type="ChEBI" id="CHEBI:16240"/>
        <dbReference type="ChEBI" id="CHEBI:16520"/>
        <dbReference type="ChEBI" id="CHEBI:17412"/>
        <dbReference type="EC" id="1.8.3.2"/>
    </reaction>
</comment>
<evidence type="ECO:0000256" key="1">
    <source>
        <dbReference type="ARBA" id="ARBA00001974"/>
    </source>
</evidence>
<keyword evidence="2 6" id="KW-0285">Flavoprotein</keyword>
<comment type="cofactor">
    <cofactor evidence="1 6">
        <name>FAD</name>
        <dbReference type="ChEBI" id="CHEBI:57692"/>
    </cofactor>
</comment>
<dbReference type="GO" id="GO:0005739">
    <property type="term" value="C:mitochondrion"/>
    <property type="evidence" value="ECO:0007669"/>
    <property type="project" value="TreeGrafter"/>
</dbReference>
<evidence type="ECO:0000256" key="4">
    <source>
        <dbReference type="ARBA" id="ARBA00023002"/>
    </source>
</evidence>
<evidence type="ECO:0000256" key="5">
    <source>
        <dbReference type="ARBA" id="ARBA00023157"/>
    </source>
</evidence>
<reference evidence="9" key="1">
    <citation type="submission" date="2021-01" db="EMBL/GenBank/DDBJ databases">
        <authorList>
            <person name="Corre E."/>
            <person name="Pelletier E."/>
            <person name="Niang G."/>
            <person name="Scheremetjew M."/>
            <person name="Finn R."/>
            <person name="Kale V."/>
            <person name="Holt S."/>
            <person name="Cochrane G."/>
            <person name="Meng A."/>
            <person name="Brown T."/>
            <person name="Cohen L."/>
        </authorList>
    </citation>
    <scope>NUCLEOTIDE SEQUENCE</scope>
    <source>
        <strain evidence="9">CCMP219</strain>
    </source>
</reference>
<feature type="region of interest" description="Disordered" evidence="7">
    <location>
        <begin position="1"/>
        <end position="55"/>
    </location>
</feature>
<evidence type="ECO:0000256" key="6">
    <source>
        <dbReference type="RuleBase" id="RU371123"/>
    </source>
</evidence>
<evidence type="ECO:0000256" key="2">
    <source>
        <dbReference type="ARBA" id="ARBA00022630"/>
    </source>
</evidence>
<dbReference type="Pfam" id="PF04777">
    <property type="entry name" value="Evr1_Alr"/>
    <property type="match status" value="1"/>
</dbReference>
<dbReference type="InterPro" id="IPR036774">
    <property type="entry name" value="ERV/ALR_sulphydryl_oxid_sf"/>
</dbReference>
<dbReference type="SUPFAM" id="SSF69000">
    <property type="entry name" value="FAD-dependent thiol oxidase"/>
    <property type="match status" value="1"/>
</dbReference>
<sequence length="406" mass="42366">MRQATPRVIISPGAVNAATDSQAPNLSGDEAAGQQEEVAGQRGEGAGQQESERRVVEAVPAARAAWNSAAAAWTGNMAASMSASMAPAQRMARWLGVLGPNEAHSPRSAVTQHDVSPKSAVNGEHSTVPGWVSSLKLPAAPQLCSGAMRFAAVSHAPAALVCVGAPGGDAMLPMTVAPGAHAPLLSMQSVLSSLRLLVTQQVPAASRLAGGAGLHNLMRPSLMSEPPPPLAAFAALRPPPMLVQPPYVRMLRGEEDAATAGAAVADMPLDLGAGGPSSAAFSNASYRKAELGRATWTLLHTLAAQLPDRPTRQQQRDAKGLVDILTRCYPCGDCAKHFSDIVRRDPPVVSSGHEFQAWLCRVHNVVNRRIGKPAFNCDVVAARWAPLDCSDEGGTGCDLLVGRTRR</sequence>
<evidence type="ECO:0000313" key="9">
    <source>
        <dbReference type="EMBL" id="CAD8296854.1"/>
    </source>
</evidence>
<dbReference type="Gene3D" id="1.20.120.310">
    <property type="entry name" value="ERV/ALR sulfhydryl oxidase domain"/>
    <property type="match status" value="1"/>
</dbReference>
<protein>
    <recommendedName>
        <fullName evidence="6">Sulfhydryl oxidase</fullName>
        <ecNumber evidence="6">1.8.3.2</ecNumber>
    </recommendedName>
</protein>
<dbReference type="PANTHER" id="PTHR12645">
    <property type="entry name" value="ALR/ERV"/>
    <property type="match status" value="1"/>
</dbReference>
<dbReference type="PANTHER" id="PTHR12645:SF0">
    <property type="entry name" value="FAD-LINKED SULFHYDRYL OXIDASE ALR"/>
    <property type="match status" value="1"/>
</dbReference>
<dbReference type="InterPro" id="IPR039799">
    <property type="entry name" value="ALR/ERV"/>
</dbReference>
<evidence type="ECO:0000256" key="3">
    <source>
        <dbReference type="ARBA" id="ARBA00022827"/>
    </source>
</evidence>
<dbReference type="InterPro" id="IPR017905">
    <property type="entry name" value="ERV/ALR_sulphydryl_oxidase"/>
</dbReference>
<gene>
    <name evidence="9" type="ORF">CEUR00632_LOCUS13722</name>
</gene>
<keyword evidence="4 6" id="KW-0560">Oxidoreductase</keyword>